<protein>
    <submittedName>
        <fullName evidence="2">Uncharacterized protein</fullName>
    </submittedName>
</protein>
<accession>A0A1G2DD54</accession>
<keyword evidence="1" id="KW-0472">Membrane</keyword>
<sequence length="183" mass="19506">MQKQKRDLILVFIIGFLVGASVITVWNSQRSGGDTSGNFASTPTGSEDEGSFAENASVQLLSSAAGFFPLPPSIPANTRVGLSVSDQPKGKTVFIKELSVTGTKWVAIYDDKEGRPGWILGALRVREGDKEATVSLLRPEGTASGGTYYAAILNDDGDGEFNRLTDLPPLSPENVTVVRFIAQ</sequence>
<comment type="caution">
    <text evidence="2">The sequence shown here is derived from an EMBL/GenBank/DDBJ whole genome shotgun (WGS) entry which is preliminary data.</text>
</comment>
<gene>
    <name evidence="2" type="ORF">A2942_04365</name>
</gene>
<dbReference type="AlphaFoldDB" id="A0A1G2DD54"/>
<organism evidence="2 3">
    <name type="scientific">Candidatus Lloydbacteria bacterium RIFCSPLOWO2_01_FULL_50_20</name>
    <dbReference type="NCBI Taxonomy" id="1798665"/>
    <lineage>
        <taxon>Bacteria</taxon>
        <taxon>Candidatus Lloydiibacteriota</taxon>
    </lineage>
</organism>
<feature type="transmembrane region" description="Helical" evidence="1">
    <location>
        <begin position="7"/>
        <end position="26"/>
    </location>
</feature>
<reference evidence="2 3" key="1">
    <citation type="journal article" date="2016" name="Nat. Commun.">
        <title>Thousands of microbial genomes shed light on interconnected biogeochemical processes in an aquifer system.</title>
        <authorList>
            <person name="Anantharaman K."/>
            <person name="Brown C.T."/>
            <person name="Hug L.A."/>
            <person name="Sharon I."/>
            <person name="Castelle C.J."/>
            <person name="Probst A.J."/>
            <person name="Thomas B.C."/>
            <person name="Singh A."/>
            <person name="Wilkins M.J."/>
            <person name="Karaoz U."/>
            <person name="Brodie E.L."/>
            <person name="Williams K.H."/>
            <person name="Hubbard S.S."/>
            <person name="Banfield J.F."/>
        </authorList>
    </citation>
    <scope>NUCLEOTIDE SEQUENCE [LARGE SCALE GENOMIC DNA]</scope>
</reference>
<keyword evidence="1" id="KW-0812">Transmembrane</keyword>
<dbReference type="Proteomes" id="UP000178534">
    <property type="component" value="Unassembled WGS sequence"/>
</dbReference>
<evidence type="ECO:0000256" key="1">
    <source>
        <dbReference type="SAM" id="Phobius"/>
    </source>
</evidence>
<dbReference type="STRING" id="1798665.A2942_04365"/>
<keyword evidence="1" id="KW-1133">Transmembrane helix</keyword>
<evidence type="ECO:0000313" key="2">
    <source>
        <dbReference type="EMBL" id="OGZ11453.1"/>
    </source>
</evidence>
<dbReference type="EMBL" id="MHLP01000037">
    <property type="protein sequence ID" value="OGZ11453.1"/>
    <property type="molecule type" value="Genomic_DNA"/>
</dbReference>
<name>A0A1G2DD54_9BACT</name>
<proteinExistence type="predicted"/>
<evidence type="ECO:0000313" key="3">
    <source>
        <dbReference type="Proteomes" id="UP000178534"/>
    </source>
</evidence>